<feature type="region of interest" description="Disordered" evidence="1">
    <location>
        <begin position="1"/>
        <end position="112"/>
    </location>
</feature>
<evidence type="ECO:0000313" key="2">
    <source>
        <dbReference type="EMBL" id="BES94149.1"/>
    </source>
</evidence>
<proteinExistence type="predicted"/>
<reference evidence="2 3" key="1">
    <citation type="submission" date="2023-09" db="EMBL/GenBank/DDBJ databases">
        <title>Nesidiocoris tenuis whole genome shotgun sequence.</title>
        <authorList>
            <person name="Shibata T."/>
            <person name="Shimoda M."/>
            <person name="Kobayashi T."/>
            <person name="Uehara T."/>
        </authorList>
    </citation>
    <scope>NUCLEOTIDE SEQUENCE [LARGE SCALE GENOMIC DNA]</scope>
    <source>
        <strain evidence="2 3">Japan</strain>
    </source>
</reference>
<name>A0ABN7APK3_9HEMI</name>
<feature type="compositionally biased region" description="Basic and acidic residues" evidence="1">
    <location>
        <begin position="55"/>
        <end position="68"/>
    </location>
</feature>
<evidence type="ECO:0000313" key="3">
    <source>
        <dbReference type="Proteomes" id="UP001307889"/>
    </source>
</evidence>
<feature type="compositionally biased region" description="Acidic residues" evidence="1">
    <location>
        <begin position="127"/>
        <end position="143"/>
    </location>
</feature>
<evidence type="ECO:0000256" key="1">
    <source>
        <dbReference type="SAM" id="MobiDB-lite"/>
    </source>
</evidence>
<keyword evidence="3" id="KW-1185">Reference proteome</keyword>
<gene>
    <name evidence="2" type="ORF">NTJ_06960</name>
</gene>
<accession>A0ABN7APK3</accession>
<dbReference type="Proteomes" id="UP001307889">
    <property type="component" value="Chromosome 5"/>
</dbReference>
<feature type="region of interest" description="Disordered" evidence="1">
    <location>
        <begin position="125"/>
        <end position="156"/>
    </location>
</feature>
<dbReference type="EMBL" id="AP028913">
    <property type="protein sequence ID" value="BES94149.1"/>
    <property type="molecule type" value="Genomic_DNA"/>
</dbReference>
<feature type="compositionally biased region" description="Polar residues" evidence="1">
    <location>
        <begin position="70"/>
        <end position="80"/>
    </location>
</feature>
<protein>
    <submittedName>
        <fullName evidence="2">Uncharacterized protein</fullName>
    </submittedName>
</protein>
<organism evidence="2 3">
    <name type="scientific">Nesidiocoris tenuis</name>
    <dbReference type="NCBI Taxonomy" id="355587"/>
    <lineage>
        <taxon>Eukaryota</taxon>
        <taxon>Metazoa</taxon>
        <taxon>Ecdysozoa</taxon>
        <taxon>Arthropoda</taxon>
        <taxon>Hexapoda</taxon>
        <taxon>Insecta</taxon>
        <taxon>Pterygota</taxon>
        <taxon>Neoptera</taxon>
        <taxon>Paraneoptera</taxon>
        <taxon>Hemiptera</taxon>
        <taxon>Heteroptera</taxon>
        <taxon>Panheteroptera</taxon>
        <taxon>Cimicomorpha</taxon>
        <taxon>Miridae</taxon>
        <taxon>Dicyphina</taxon>
        <taxon>Nesidiocoris</taxon>
    </lineage>
</organism>
<sequence>MLIRDLDDAGDTGACRKKPKQIGNRGTQLKIWQKQTVQPLASAVTKRGRGRPRTRPKEEPDGQVERRVTRSQTRALQKTDPQFVFSESDSEDEAVGSKPASNPNRESPKRSALISAKDRKLLKDLQLSDDSDDSSSSEEDSSGSDDTSSEKSSDGTTIEPLWTSLIGEGYFWIKKTKPTLKEELNFADVSLNDDDKTVVRAYKVFCRESPVEKAVCVFAEKLKHLQLKKCLALLTQYRQIFKTQFFHPQMKSMDLFGTIVMTLVRYYYNKCDFSATVALINFVDINCRLNPSDYRPYDVQNSIYSQLTESATALMCCDAAYRHLDIKCCSRLFTRYFKNVVSKMDTANVDRMKPLMRMFFQHLISANMPRPLIVFFSNIFEIQENLDHPFNLSEFYGATVSVLAASDDSHDHRLIVNLFLKVSTWMATDLTSVACRGLLVAAAQLNEPRAHIDLIFKDAVYAGAYPHWEPFEWKISLYSVMTKVEMQIYIEQFFHSRAELVWTQRLPICSTFMIFHVEHVSSSPVRDYVYPVQLKMRNVDNSVGAAIDRLKSVVEYILEQPADEVVKRFDENGLIMFSKQVEKLFKKILRVDSLDKTPDSNCVLCK</sequence>